<keyword evidence="2" id="KW-1185">Reference proteome</keyword>
<dbReference type="EMBL" id="FOJU01000003">
    <property type="protein sequence ID" value="SFA95647.1"/>
    <property type="molecule type" value="Genomic_DNA"/>
</dbReference>
<proteinExistence type="predicted"/>
<dbReference type="STRING" id="871651.SAMN05421688_1846"/>
<reference evidence="1 2" key="1">
    <citation type="submission" date="2016-10" db="EMBL/GenBank/DDBJ databases">
        <authorList>
            <person name="de Groot N.N."/>
        </authorList>
    </citation>
    <scope>NUCLEOTIDE SEQUENCE [LARGE SCALE GENOMIC DNA]</scope>
    <source>
        <strain evidence="1 2">DSM 29316</strain>
    </source>
</reference>
<evidence type="ECO:0008006" key="3">
    <source>
        <dbReference type="Google" id="ProtNLM"/>
    </source>
</evidence>
<name>A0A1I0X4Q9_9RHOB</name>
<dbReference type="AlphaFoldDB" id="A0A1I0X4Q9"/>
<gene>
    <name evidence="1" type="ORF">SAMN05421688_1846</name>
</gene>
<accession>A0A1I0X4Q9</accession>
<dbReference type="Proteomes" id="UP000198796">
    <property type="component" value="Unassembled WGS sequence"/>
</dbReference>
<organism evidence="1 2">
    <name type="scientific">Poseidonocella pacifica</name>
    <dbReference type="NCBI Taxonomy" id="871651"/>
    <lineage>
        <taxon>Bacteria</taxon>
        <taxon>Pseudomonadati</taxon>
        <taxon>Pseudomonadota</taxon>
        <taxon>Alphaproteobacteria</taxon>
        <taxon>Rhodobacterales</taxon>
        <taxon>Roseobacteraceae</taxon>
        <taxon>Poseidonocella</taxon>
    </lineage>
</organism>
<sequence>MKTERCFAGILHHGRDRTPADNGPAAGLPGGFLNTGNTLEIDLPVVPDLSDALLETFPGLLPDQVSALLDHAGGNPRHLEQIIAFLRENEDFFEDFDPQAALTTQGLSEALEETQEIFKVVLRRLRDAPEDVQEALCLASLHGIRFVSDLVDDLACLHLGEGRGDALAKAANPYSMISAPRREKISEFTERLFYIVAEHRRRSLKVLMGEDALRNSLRATLRARLENIGASAGIEEQVLTFGIAAQTFSEDDPEDRHYHLLALAHLAQAEAGRYSHEAAVEAASKFYVVHRRDPAAANEITSGVLNECASLLRDEGRVAEALEILGPVLTRHRDLAERLKTPESLRDLCVALYLSSSLHIEMARLDEAAVFVDEGETLATSIPEFMRDEVVSAFQGLRTLLGQP</sequence>
<dbReference type="OrthoDB" id="105971at2"/>
<evidence type="ECO:0000313" key="1">
    <source>
        <dbReference type="EMBL" id="SFA95647.1"/>
    </source>
</evidence>
<protein>
    <recommendedName>
        <fullName evidence="3">Tetratricopeptide repeat-containing protein</fullName>
    </recommendedName>
</protein>
<evidence type="ECO:0000313" key="2">
    <source>
        <dbReference type="Proteomes" id="UP000198796"/>
    </source>
</evidence>
<dbReference type="RefSeq" id="WP_092063550.1">
    <property type="nucleotide sequence ID" value="NZ_FOJU01000003.1"/>
</dbReference>